<proteinExistence type="predicted"/>
<dbReference type="Gene3D" id="2.60.120.620">
    <property type="entry name" value="q2cbj1_9rhob like domain"/>
    <property type="match status" value="1"/>
</dbReference>
<dbReference type="Pfam" id="PF05721">
    <property type="entry name" value="PhyH"/>
    <property type="match status" value="1"/>
</dbReference>
<reference evidence="1" key="1">
    <citation type="submission" date="2020-05" db="EMBL/GenBank/DDBJ databases">
        <authorList>
            <person name="Chiriac C."/>
            <person name="Salcher M."/>
            <person name="Ghai R."/>
            <person name="Kavagutti S V."/>
        </authorList>
    </citation>
    <scope>NUCLEOTIDE SEQUENCE</scope>
</reference>
<dbReference type="PANTHER" id="PTHR20883">
    <property type="entry name" value="PHYTANOYL-COA DIOXYGENASE DOMAIN CONTAINING 1"/>
    <property type="match status" value="1"/>
</dbReference>
<dbReference type="AlphaFoldDB" id="A0A6J6T3B3"/>
<dbReference type="GO" id="GO:0016491">
    <property type="term" value="F:oxidoreductase activity"/>
    <property type="evidence" value="ECO:0007669"/>
    <property type="project" value="UniProtKB-ARBA"/>
</dbReference>
<dbReference type="InterPro" id="IPR008775">
    <property type="entry name" value="Phytyl_CoA_dOase-like"/>
</dbReference>
<name>A0A6J6T3B3_9ZZZZ</name>
<accession>A0A6J6T3B3</accession>
<evidence type="ECO:0000313" key="1">
    <source>
        <dbReference type="EMBL" id="CAB4741641.1"/>
    </source>
</evidence>
<dbReference type="GO" id="GO:0046872">
    <property type="term" value="F:metal ion binding"/>
    <property type="evidence" value="ECO:0007669"/>
    <property type="project" value="UniProtKB-ARBA"/>
</dbReference>
<sequence length="289" mass="32655">MTLMRNWLEAIRGRGLDSRAEPAATGPRRSTLRDPVLQRQFADVGFVVVDLIDPATVLALRKRYDSMDHEQRTQFDWVDGFNTSIYDKRPEYRAEVFDLMQEHISPALASVLNDYQIMFANFIVKDPHSDMVPPHVDWTFLDEEQFSSATVWCPLVDTTPANGTLGVVSGSHRRINFLRPSNVPTYERCELAVADIEDRPVISLRAGQAIVMDNRVVHFSPPNTTDLDRVAVGCVVGPTEAELHHYWMNEDSELMRYQIDRSFYLDFVIGSPPMQSSGVLSASVVSHGV</sequence>
<gene>
    <name evidence="1" type="ORF">UFOPK2766_01077</name>
</gene>
<dbReference type="SUPFAM" id="SSF51197">
    <property type="entry name" value="Clavaminate synthase-like"/>
    <property type="match status" value="1"/>
</dbReference>
<protein>
    <submittedName>
        <fullName evidence="1">Unannotated protein</fullName>
    </submittedName>
</protein>
<dbReference type="EMBL" id="CAEZYU010000043">
    <property type="protein sequence ID" value="CAB4741641.1"/>
    <property type="molecule type" value="Genomic_DNA"/>
</dbReference>
<dbReference type="PANTHER" id="PTHR20883:SF48">
    <property type="entry name" value="ECTOINE DIOXYGENASE"/>
    <property type="match status" value="1"/>
</dbReference>
<organism evidence="1">
    <name type="scientific">freshwater metagenome</name>
    <dbReference type="NCBI Taxonomy" id="449393"/>
    <lineage>
        <taxon>unclassified sequences</taxon>
        <taxon>metagenomes</taxon>
        <taxon>ecological metagenomes</taxon>
    </lineage>
</organism>